<sequence length="170" mass="18484">MKLFRRKAKLPADRRPALEADERILSWAESSDGDVVATNLGLWLPGRARLGWHEIHKAVWSGRELTVTPAGVVRERPEYAVVADEPLLTYLLLEPGDVPHQVRARVTRSVAYTEHHPLPDGGGVRVVARRVSGVDGLTWTARYDAGAAPAEETVDELVAAARATAGVVSP</sequence>
<dbReference type="Proteomes" id="UP000482960">
    <property type="component" value="Unassembled WGS sequence"/>
</dbReference>
<comment type="caution">
    <text evidence="1">The sequence shown here is derived from an EMBL/GenBank/DDBJ whole genome shotgun (WGS) entry which is preliminary data.</text>
</comment>
<reference evidence="1 2" key="1">
    <citation type="submission" date="2020-03" db="EMBL/GenBank/DDBJ databases">
        <title>Whole genome shotgun sequence of Phytohabitans rumicis NBRC 108638.</title>
        <authorList>
            <person name="Komaki H."/>
            <person name="Tamura T."/>
        </authorList>
    </citation>
    <scope>NUCLEOTIDE SEQUENCE [LARGE SCALE GENOMIC DNA]</scope>
    <source>
        <strain evidence="1 2">NBRC 108638</strain>
    </source>
</reference>
<dbReference type="AlphaFoldDB" id="A0A6V8LHM9"/>
<evidence type="ECO:0000313" key="1">
    <source>
        <dbReference type="EMBL" id="GFJ92145.1"/>
    </source>
</evidence>
<accession>A0A6V8LHM9</accession>
<dbReference type="RefSeq" id="WP_173079081.1">
    <property type="nucleotide sequence ID" value="NZ_BAABJB010000023.1"/>
</dbReference>
<evidence type="ECO:0000313" key="2">
    <source>
        <dbReference type="Proteomes" id="UP000482960"/>
    </source>
</evidence>
<gene>
    <name evidence="1" type="ORF">Prum_057870</name>
</gene>
<keyword evidence="2" id="KW-1185">Reference proteome</keyword>
<reference evidence="1 2" key="2">
    <citation type="submission" date="2020-03" db="EMBL/GenBank/DDBJ databases">
        <authorList>
            <person name="Ichikawa N."/>
            <person name="Kimura A."/>
            <person name="Kitahashi Y."/>
            <person name="Uohara A."/>
        </authorList>
    </citation>
    <scope>NUCLEOTIDE SEQUENCE [LARGE SCALE GENOMIC DNA]</scope>
    <source>
        <strain evidence="1 2">NBRC 108638</strain>
    </source>
</reference>
<name>A0A6V8LHM9_9ACTN</name>
<proteinExistence type="predicted"/>
<dbReference type="EMBL" id="BLPG01000001">
    <property type="protein sequence ID" value="GFJ92145.1"/>
    <property type="molecule type" value="Genomic_DNA"/>
</dbReference>
<protein>
    <submittedName>
        <fullName evidence="1">Uncharacterized protein</fullName>
    </submittedName>
</protein>
<organism evidence="1 2">
    <name type="scientific">Phytohabitans rumicis</name>
    <dbReference type="NCBI Taxonomy" id="1076125"/>
    <lineage>
        <taxon>Bacteria</taxon>
        <taxon>Bacillati</taxon>
        <taxon>Actinomycetota</taxon>
        <taxon>Actinomycetes</taxon>
        <taxon>Micromonosporales</taxon>
        <taxon>Micromonosporaceae</taxon>
    </lineage>
</organism>